<feature type="compositionally biased region" description="Low complexity" evidence="7">
    <location>
        <begin position="405"/>
        <end position="432"/>
    </location>
</feature>
<dbReference type="InterPro" id="IPR029071">
    <property type="entry name" value="Ubiquitin-like_domsf"/>
</dbReference>
<feature type="compositionally biased region" description="Low complexity" evidence="7">
    <location>
        <begin position="149"/>
        <end position="163"/>
    </location>
</feature>
<feature type="region of interest" description="Disordered" evidence="7">
    <location>
        <begin position="405"/>
        <end position="468"/>
    </location>
</feature>
<dbReference type="PANTHER" id="PTHR46424:SF1">
    <property type="entry name" value="UBX DOMAIN-CONTAINING PROTEIN 4"/>
    <property type="match status" value="1"/>
</dbReference>
<dbReference type="EMBL" id="JAZGQO010000007">
    <property type="protein sequence ID" value="KAK6182918.1"/>
    <property type="molecule type" value="Genomic_DNA"/>
</dbReference>
<protein>
    <recommendedName>
        <fullName evidence="4">UBX domain-containing protein 4</fullName>
    </recommendedName>
    <alternativeName>
        <fullName evidence="5">UBX domain-containing protein 2</fullName>
    </alternativeName>
</protein>
<dbReference type="Pfam" id="PF00789">
    <property type="entry name" value="UBX"/>
    <property type="match status" value="1"/>
</dbReference>
<sequence>MKWFEGQIAQAVQTSKAKKSVFIVYISGENKDSEEVSKAIEDKRVEEVCEKGDCVAVKIKANSADCGFFSQIYPVVVVPSIFFIGENGVPLEVTGGAINTDDLVKKITSVIELNKSKIQSNPTTPAQGDGDISQASSVTEPTTPDEALPSTSSSQVSSPQPTQEELKKRVEKAEEIIERKREERIKKEYEDARRKEEEKRQLGKDVQKLRQFQKEREILEVQKQLKKEKDEDKIARQKVKEQIARDRAERAAKFNKEKKEEETALSEAKKAKLQAEQKVKEEAEAKRSESARIQFRLPDGSSVPQTFPSSETLQTVYNFISQHIGEEVVLSTTFPRRTYNESDLTQTLITLQLAPSAVVMVVPRRRTTAVQSRSMGSSDIISLLLAPFMFILSLLRSLFGGSSSSSSQPSSSTAYSQQSSSSSSATGGDRQSNQAFKRQTDGNIRRFRNAQDDDDENATWNGNSTQQM</sequence>
<evidence type="ECO:0000256" key="7">
    <source>
        <dbReference type="SAM" id="MobiDB-lite"/>
    </source>
</evidence>
<evidence type="ECO:0000313" key="9">
    <source>
        <dbReference type="EMBL" id="KAK6182918.1"/>
    </source>
</evidence>
<comment type="subcellular location">
    <subcellularLocation>
        <location evidence="1">Endoplasmic reticulum membrane</location>
        <topology evidence="1">Peripheral membrane protein</topology>
    </subcellularLocation>
</comment>
<feature type="compositionally biased region" description="Polar residues" evidence="7">
    <location>
        <begin position="458"/>
        <end position="468"/>
    </location>
</feature>
<proteinExistence type="predicted"/>
<feature type="domain" description="UBX" evidence="8">
    <location>
        <begin position="286"/>
        <end position="361"/>
    </location>
</feature>
<evidence type="ECO:0000256" key="1">
    <source>
        <dbReference type="ARBA" id="ARBA00004406"/>
    </source>
</evidence>
<dbReference type="PANTHER" id="PTHR46424">
    <property type="entry name" value="UBX DOMAIN-CONTAINING PROTEIN 4"/>
    <property type="match status" value="1"/>
</dbReference>
<dbReference type="Proteomes" id="UP001347796">
    <property type="component" value="Unassembled WGS sequence"/>
</dbReference>
<dbReference type="CDD" id="cd16117">
    <property type="entry name" value="UBX_UBXN4"/>
    <property type="match status" value="1"/>
</dbReference>
<accession>A0AAN8K157</accession>
<reference evidence="9 10" key="1">
    <citation type="submission" date="2024-01" db="EMBL/GenBank/DDBJ databases">
        <title>The genome of the rayed Mediterranean limpet Patella caerulea (Linnaeus, 1758).</title>
        <authorList>
            <person name="Anh-Thu Weber A."/>
            <person name="Halstead-Nussloch G."/>
        </authorList>
    </citation>
    <scope>NUCLEOTIDE SEQUENCE [LARGE SCALE GENOMIC DNA]</scope>
    <source>
        <strain evidence="9">AATW-2023a</strain>
        <tissue evidence="9">Whole specimen</tissue>
    </source>
</reference>
<feature type="region of interest" description="Disordered" evidence="7">
    <location>
        <begin position="118"/>
        <end position="170"/>
    </location>
</feature>
<evidence type="ECO:0000259" key="8">
    <source>
        <dbReference type="PROSITE" id="PS50033"/>
    </source>
</evidence>
<dbReference type="GO" id="GO:0005789">
    <property type="term" value="C:endoplasmic reticulum membrane"/>
    <property type="evidence" value="ECO:0007669"/>
    <property type="project" value="UniProtKB-SubCell"/>
</dbReference>
<feature type="compositionally biased region" description="Polar residues" evidence="7">
    <location>
        <begin position="133"/>
        <end position="142"/>
    </location>
</feature>
<dbReference type="SMART" id="SM00166">
    <property type="entry name" value="UBX"/>
    <property type="match status" value="1"/>
</dbReference>
<dbReference type="InterPro" id="IPR001012">
    <property type="entry name" value="UBX_dom"/>
</dbReference>
<evidence type="ECO:0000313" key="10">
    <source>
        <dbReference type="Proteomes" id="UP001347796"/>
    </source>
</evidence>
<evidence type="ECO:0000256" key="5">
    <source>
        <dbReference type="ARBA" id="ARBA00041575"/>
    </source>
</evidence>
<dbReference type="PROSITE" id="PS50033">
    <property type="entry name" value="UBX"/>
    <property type="match status" value="1"/>
</dbReference>
<evidence type="ECO:0000256" key="3">
    <source>
        <dbReference type="ARBA" id="ARBA00038812"/>
    </source>
</evidence>
<comment type="function">
    <text evidence="6">Involved in endoplasmic reticulum-associated protein degradation (ERAD). Acts as a platform to recruit both UBQLN1 and VCP to the ER during ERAD.</text>
</comment>
<keyword evidence="10" id="KW-1185">Reference proteome</keyword>
<name>A0AAN8K157_PATCE</name>
<organism evidence="9 10">
    <name type="scientific">Patella caerulea</name>
    <name type="common">Rayed Mediterranean limpet</name>
    <dbReference type="NCBI Taxonomy" id="87958"/>
    <lineage>
        <taxon>Eukaryota</taxon>
        <taxon>Metazoa</taxon>
        <taxon>Spiralia</taxon>
        <taxon>Lophotrochozoa</taxon>
        <taxon>Mollusca</taxon>
        <taxon>Gastropoda</taxon>
        <taxon>Patellogastropoda</taxon>
        <taxon>Patelloidea</taxon>
        <taxon>Patellidae</taxon>
        <taxon>Patella</taxon>
    </lineage>
</organism>
<evidence type="ECO:0000256" key="2">
    <source>
        <dbReference type="ARBA" id="ARBA00023230"/>
    </source>
</evidence>
<dbReference type="Gene3D" id="3.10.20.90">
    <property type="entry name" value="Phosphatidylinositol 3-kinase Catalytic Subunit, Chain A, domain 1"/>
    <property type="match status" value="1"/>
</dbReference>
<gene>
    <name evidence="9" type="ORF">SNE40_010493</name>
</gene>
<comment type="caution">
    <text evidence="9">The sequence shown here is derived from an EMBL/GenBank/DDBJ whole genome shotgun (WGS) entry which is preliminary data.</text>
</comment>
<dbReference type="SUPFAM" id="SSF52833">
    <property type="entry name" value="Thioredoxin-like"/>
    <property type="match status" value="1"/>
</dbReference>
<dbReference type="Pfam" id="PF23187">
    <property type="entry name" value="UBX7_N"/>
    <property type="match status" value="1"/>
</dbReference>
<keyword evidence="2" id="KW-0834">Unfolded protein response</keyword>
<comment type="subunit">
    <text evidence="3">Directly interacts with VCP. Interacts with UBQLN1. Forms a complex with VCP and UBQLN1.</text>
</comment>
<dbReference type="GO" id="GO:0006986">
    <property type="term" value="P:response to unfolded protein"/>
    <property type="evidence" value="ECO:0007669"/>
    <property type="project" value="UniProtKB-KW"/>
</dbReference>
<dbReference type="SUPFAM" id="SSF54236">
    <property type="entry name" value="Ubiquitin-like"/>
    <property type="match status" value="1"/>
</dbReference>
<dbReference type="InterPro" id="IPR036249">
    <property type="entry name" value="Thioredoxin-like_sf"/>
</dbReference>
<dbReference type="AlphaFoldDB" id="A0AAN8K157"/>
<evidence type="ECO:0000256" key="6">
    <source>
        <dbReference type="ARBA" id="ARBA00046062"/>
    </source>
</evidence>
<evidence type="ECO:0000256" key="4">
    <source>
        <dbReference type="ARBA" id="ARBA00040925"/>
    </source>
</evidence>
<feature type="region of interest" description="Disordered" evidence="7">
    <location>
        <begin position="250"/>
        <end position="270"/>
    </location>
</feature>
<dbReference type="GO" id="GO:0036503">
    <property type="term" value="P:ERAD pathway"/>
    <property type="evidence" value="ECO:0007669"/>
    <property type="project" value="TreeGrafter"/>
</dbReference>